<evidence type="ECO:0000256" key="5">
    <source>
        <dbReference type="ARBA" id="ARBA00023163"/>
    </source>
</evidence>
<dbReference type="NCBIfam" id="TIGR00229">
    <property type="entry name" value="sensory_box"/>
    <property type="match status" value="1"/>
</dbReference>
<keyword evidence="5" id="KW-0804">Transcription</keyword>
<feature type="domain" description="PAC" evidence="8">
    <location>
        <begin position="79"/>
        <end position="131"/>
    </location>
</feature>
<dbReference type="PROSITE" id="PS50113">
    <property type="entry name" value="PAC"/>
    <property type="match status" value="1"/>
</dbReference>
<organism evidence="9 10">
    <name type="scientific">candidate division KSB3 bacterium</name>
    <dbReference type="NCBI Taxonomy" id="2044937"/>
    <lineage>
        <taxon>Bacteria</taxon>
        <taxon>candidate division KSB3</taxon>
    </lineage>
</organism>
<dbReference type="GO" id="GO:0043565">
    <property type="term" value="F:sequence-specific DNA binding"/>
    <property type="evidence" value="ECO:0007669"/>
    <property type="project" value="InterPro"/>
</dbReference>
<keyword evidence="3" id="KW-0805">Transcription regulation</keyword>
<dbReference type="SMART" id="SM00382">
    <property type="entry name" value="AAA"/>
    <property type="match status" value="1"/>
</dbReference>
<dbReference type="Gene3D" id="1.10.10.60">
    <property type="entry name" value="Homeodomain-like"/>
    <property type="match status" value="1"/>
</dbReference>
<dbReference type="Gene3D" id="3.40.50.300">
    <property type="entry name" value="P-loop containing nucleotide triphosphate hydrolases"/>
    <property type="match status" value="1"/>
</dbReference>
<dbReference type="InterPro" id="IPR000700">
    <property type="entry name" value="PAS-assoc_C"/>
</dbReference>
<evidence type="ECO:0000259" key="8">
    <source>
        <dbReference type="PROSITE" id="PS50113"/>
    </source>
</evidence>
<dbReference type="PRINTS" id="PR01590">
    <property type="entry name" value="HTHFIS"/>
</dbReference>
<dbReference type="CDD" id="cd00130">
    <property type="entry name" value="PAS"/>
    <property type="match status" value="1"/>
</dbReference>
<dbReference type="SUPFAM" id="SSF55785">
    <property type="entry name" value="PYP-like sensor domain (PAS domain)"/>
    <property type="match status" value="1"/>
</dbReference>
<dbReference type="PROSITE" id="PS00675">
    <property type="entry name" value="SIGMA54_INTERACT_1"/>
    <property type="match status" value="1"/>
</dbReference>
<dbReference type="GO" id="GO:0006355">
    <property type="term" value="P:regulation of DNA-templated transcription"/>
    <property type="evidence" value="ECO:0007669"/>
    <property type="project" value="InterPro"/>
</dbReference>
<dbReference type="InterPro" id="IPR058031">
    <property type="entry name" value="AAA_lid_NorR"/>
</dbReference>
<dbReference type="Gene3D" id="3.30.450.20">
    <property type="entry name" value="PAS domain"/>
    <property type="match status" value="1"/>
</dbReference>
<evidence type="ECO:0000256" key="1">
    <source>
        <dbReference type="ARBA" id="ARBA00022741"/>
    </source>
</evidence>
<dbReference type="Pfam" id="PF00158">
    <property type="entry name" value="Sigma54_activat"/>
    <property type="match status" value="1"/>
</dbReference>
<dbReference type="InterPro" id="IPR035965">
    <property type="entry name" value="PAS-like_dom_sf"/>
</dbReference>
<comment type="caution">
    <text evidence="9">The sequence shown here is derived from an EMBL/GenBank/DDBJ whole genome shotgun (WGS) entry which is preliminary data.</text>
</comment>
<evidence type="ECO:0000256" key="2">
    <source>
        <dbReference type="ARBA" id="ARBA00022840"/>
    </source>
</evidence>
<dbReference type="AlphaFoldDB" id="A0A2G6KLA9"/>
<dbReference type="InterPro" id="IPR002197">
    <property type="entry name" value="HTH_Fis"/>
</dbReference>
<keyword evidence="4" id="KW-0238">DNA-binding</keyword>
<dbReference type="CDD" id="cd00009">
    <property type="entry name" value="AAA"/>
    <property type="match status" value="1"/>
</dbReference>
<dbReference type="InterPro" id="IPR027417">
    <property type="entry name" value="P-loop_NTPase"/>
</dbReference>
<dbReference type="InterPro" id="IPR025944">
    <property type="entry name" value="Sigma_54_int_dom_CS"/>
</dbReference>
<dbReference type="EMBL" id="PDSK01000012">
    <property type="protein sequence ID" value="PIE36444.1"/>
    <property type="molecule type" value="Genomic_DNA"/>
</dbReference>
<keyword evidence="2" id="KW-0067">ATP-binding</keyword>
<evidence type="ECO:0000259" key="7">
    <source>
        <dbReference type="PROSITE" id="PS50112"/>
    </source>
</evidence>
<dbReference type="InterPro" id="IPR009057">
    <property type="entry name" value="Homeodomain-like_sf"/>
</dbReference>
<evidence type="ECO:0000259" key="6">
    <source>
        <dbReference type="PROSITE" id="PS50045"/>
    </source>
</evidence>
<gene>
    <name evidence="9" type="ORF">CSA56_00345</name>
</gene>
<feature type="domain" description="PAS" evidence="7">
    <location>
        <begin position="6"/>
        <end position="51"/>
    </location>
</feature>
<dbReference type="SUPFAM" id="SSF52540">
    <property type="entry name" value="P-loop containing nucleoside triphosphate hydrolases"/>
    <property type="match status" value="1"/>
</dbReference>
<dbReference type="PROSITE" id="PS00676">
    <property type="entry name" value="SIGMA54_INTERACT_2"/>
    <property type="match status" value="1"/>
</dbReference>
<evidence type="ECO:0000256" key="4">
    <source>
        <dbReference type="ARBA" id="ARBA00023125"/>
    </source>
</evidence>
<evidence type="ECO:0000313" key="9">
    <source>
        <dbReference type="EMBL" id="PIE36444.1"/>
    </source>
</evidence>
<dbReference type="InterPro" id="IPR025943">
    <property type="entry name" value="Sigma_54_int_dom_ATP-bd_2"/>
</dbReference>
<dbReference type="InterPro" id="IPR000014">
    <property type="entry name" value="PAS"/>
</dbReference>
<dbReference type="PROSITE" id="PS00688">
    <property type="entry name" value="SIGMA54_INTERACT_3"/>
    <property type="match status" value="1"/>
</dbReference>
<dbReference type="GO" id="GO:0005524">
    <property type="term" value="F:ATP binding"/>
    <property type="evidence" value="ECO:0007669"/>
    <property type="project" value="UniProtKB-KW"/>
</dbReference>
<dbReference type="Proteomes" id="UP000230821">
    <property type="component" value="Unassembled WGS sequence"/>
</dbReference>
<dbReference type="Pfam" id="PF25601">
    <property type="entry name" value="AAA_lid_14"/>
    <property type="match status" value="1"/>
</dbReference>
<reference evidence="9 10" key="1">
    <citation type="submission" date="2017-10" db="EMBL/GenBank/DDBJ databases">
        <title>Novel microbial diversity and functional potential in the marine mammal oral microbiome.</title>
        <authorList>
            <person name="Dudek N.K."/>
            <person name="Sun C.L."/>
            <person name="Burstein D."/>
            <person name="Kantor R.S."/>
            <person name="Aliaga Goltsman D.S."/>
            <person name="Bik E.M."/>
            <person name="Thomas B.C."/>
            <person name="Banfield J.F."/>
            <person name="Relman D.A."/>
        </authorList>
    </citation>
    <scope>NUCLEOTIDE SEQUENCE [LARGE SCALE GENOMIC DNA]</scope>
    <source>
        <strain evidence="9">DOLJORAL78_47_16</strain>
    </source>
</reference>
<evidence type="ECO:0000256" key="3">
    <source>
        <dbReference type="ARBA" id="ARBA00023015"/>
    </source>
</evidence>
<dbReference type="SUPFAM" id="SSF46689">
    <property type="entry name" value="Homeodomain-like"/>
    <property type="match status" value="1"/>
</dbReference>
<keyword evidence="1" id="KW-0547">Nucleotide-binding</keyword>
<dbReference type="Pfam" id="PF02954">
    <property type="entry name" value="HTH_8"/>
    <property type="match status" value="1"/>
</dbReference>
<dbReference type="Pfam" id="PF13426">
    <property type="entry name" value="PAS_9"/>
    <property type="match status" value="1"/>
</dbReference>
<sequence>MIQTRLDNFVDLILNSIADGVFTVDTDFRITSFNQAAEEITKFSRDDVIGQYCCEIFRANVCFEQCALRKTLESGENIINQEINILNSENEEIPVSISTAVLRDSDGNFIGGVETFRDLSLIKQLTREVSKQYSFQDIISKHPSMLRLFDILPDIAESSVSVLIHGESGTGKELIARAVHHLSFRKDQPLVVVNCGALPDTLLESELFGYVRGAFTDARQNKAGRFQLADKGTLFLDEIGDISPAMQVKLLRVLQEGTFEPLGSTKTHQTDVRIIAATSRHLPTLIEQGLFRQDLYYRINVMTIDIPPLRERKDDIPLLVDHHLAHLEHTTGKQIRSVSVEAMKALLNYEYPGNVRELQNILEHAAVLCKDRELTIDMLPSNVTALPAPTPRRQTQPNLHDLELQTIFEALKQHNWNKTQAAKALGIARTTLWRKLKQSSL</sequence>
<name>A0A2G6KLA9_9BACT</name>
<dbReference type="PROSITE" id="PS50045">
    <property type="entry name" value="SIGMA54_INTERACT_4"/>
    <property type="match status" value="1"/>
</dbReference>
<accession>A0A2G6KLA9</accession>
<feature type="domain" description="Sigma-54 factor interaction" evidence="6">
    <location>
        <begin position="138"/>
        <end position="367"/>
    </location>
</feature>
<dbReference type="Gene3D" id="1.10.8.60">
    <property type="match status" value="1"/>
</dbReference>
<dbReference type="SMART" id="SM00091">
    <property type="entry name" value="PAS"/>
    <property type="match status" value="1"/>
</dbReference>
<dbReference type="PROSITE" id="PS50112">
    <property type="entry name" value="PAS"/>
    <property type="match status" value="1"/>
</dbReference>
<protein>
    <submittedName>
        <fullName evidence="9">Fis family transcriptional regulator</fullName>
    </submittedName>
</protein>
<dbReference type="InterPro" id="IPR003593">
    <property type="entry name" value="AAA+_ATPase"/>
</dbReference>
<dbReference type="FunFam" id="3.40.50.300:FF:000006">
    <property type="entry name" value="DNA-binding transcriptional regulator NtrC"/>
    <property type="match status" value="1"/>
</dbReference>
<dbReference type="InterPro" id="IPR002078">
    <property type="entry name" value="Sigma_54_int"/>
</dbReference>
<proteinExistence type="predicted"/>
<evidence type="ECO:0000313" key="10">
    <source>
        <dbReference type="Proteomes" id="UP000230821"/>
    </source>
</evidence>
<dbReference type="InterPro" id="IPR025662">
    <property type="entry name" value="Sigma_54_int_dom_ATP-bd_1"/>
</dbReference>
<dbReference type="PANTHER" id="PTHR32071">
    <property type="entry name" value="TRANSCRIPTIONAL REGULATORY PROTEIN"/>
    <property type="match status" value="1"/>
</dbReference>